<gene>
    <name evidence="1" type="ORF">EKO24_015800</name>
</gene>
<evidence type="ECO:0000313" key="2">
    <source>
        <dbReference type="Proteomes" id="UP000733744"/>
    </source>
</evidence>
<dbReference type="Proteomes" id="UP000733744">
    <property type="component" value="Unassembled WGS sequence"/>
</dbReference>
<reference evidence="1 2" key="1">
    <citation type="journal article" date="2019" name="Antonie Van Leeuwenhoek">
        <title>Description of 'Ca. Methylobacter oryzae' KRF1, a novel species from the environmentally important Methylobacter clade 2.</title>
        <authorList>
            <person name="Khatri K."/>
            <person name="Mohite J.A."/>
            <person name="Pandit P.S."/>
            <person name="Bahulikar R."/>
            <person name="Rahalkar M.C."/>
        </authorList>
    </citation>
    <scope>NUCLEOTIDE SEQUENCE [LARGE SCALE GENOMIC DNA]</scope>
    <source>
        <strain evidence="1 2">KRF1</strain>
    </source>
</reference>
<dbReference type="InterPro" id="IPR041881">
    <property type="entry name" value="PqqD_sf"/>
</dbReference>
<dbReference type="Gene3D" id="1.10.10.1150">
    <property type="entry name" value="Coenzyme PQQ synthesis protein D (PqqD)"/>
    <property type="match status" value="1"/>
</dbReference>
<dbReference type="InterPro" id="IPR008792">
    <property type="entry name" value="PQQD"/>
</dbReference>
<proteinExistence type="predicted"/>
<organism evidence="1 2">
    <name type="scientific">Candidatus Methylobacter oryzae</name>
    <dbReference type="NCBI Taxonomy" id="2497749"/>
    <lineage>
        <taxon>Bacteria</taxon>
        <taxon>Pseudomonadati</taxon>
        <taxon>Pseudomonadota</taxon>
        <taxon>Gammaproteobacteria</taxon>
        <taxon>Methylococcales</taxon>
        <taxon>Methylococcaceae</taxon>
        <taxon>Methylobacter</taxon>
    </lineage>
</organism>
<evidence type="ECO:0000313" key="1">
    <source>
        <dbReference type="EMBL" id="TRW92024.1"/>
    </source>
</evidence>
<dbReference type="Pfam" id="PF05402">
    <property type="entry name" value="PqqD"/>
    <property type="match status" value="1"/>
</dbReference>
<keyword evidence="2" id="KW-1185">Reference proteome</keyword>
<dbReference type="EMBL" id="RYFG02000110">
    <property type="protein sequence ID" value="TRW92024.1"/>
    <property type="molecule type" value="Genomic_DNA"/>
</dbReference>
<accession>A0ABY3C7K1</accession>
<protein>
    <submittedName>
        <fullName evidence="1">PqqD family protein</fullName>
    </submittedName>
</protein>
<sequence>MSDFDPANRYIRNPDLVSADMDGDTVAMSIERGEYFGIGGVGSRAWALLEQPVFLEDAVRTICTEFEVDEATCRADLIAFFNDLLAHELIAAVAD</sequence>
<comment type="caution">
    <text evidence="1">The sequence shown here is derived from an EMBL/GenBank/DDBJ whole genome shotgun (WGS) entry which is preliminary data.</text>
</comment>
<name>A0ABY3C7K1_9GAMM</name>